<dbReference type="GO" id="GO:1901098">
    <property type="term" value="P:positive regulation of autophagosome maturation"/>
    <property type="evidence" value="ECO:0007669"/>
    <property type="project" value="TreeGrafter"/>
</dbReference>
<reference evidence="3" key="1">
    <citation type="submission" date="2021-08" db="EMBL/GenBank/DDBJ databases">
        <title>WGS assembly of Ceratopteris richardii.</title>
        <authorList>
            <person name="Marchant D.B."/>
            <person name="Chen G."/>
            <person name="Jenkins J."/>
            <person name="Shu S."/>
            <person name="Leebens-Mack J."/>
            <person name="Grimwood J."/>
            <person name="Schmutz J."/>
            <person name="Soltis P."/>
            <person name="Soltis D."/>
            <person name="Chen Z.-H."/>
        </authorList>
    </citation>
    <scope>NUCLEOTIDE SEQUENCE</scope>
    <source>
        <strain evidence="3">Whitten #5841</strain>
        <tissue evidence="3">Leaf</tissue>
    </source>
</reference>
<evidence type="ECO:0000256" key="1">
    <source>
        <dbReference type="SAM" id="Coils"/>
    </source>
</evidence>
<feature type="coiled-coil region" evidence="1">
    <location>
        <begin position="502"/>
        <end position="529"/>
    </location>
</feature>
<comment type="caution">
    <text evidence="3">The sequence shown here is derived from an EMBL/GenBank/DDBJ whole genome shotgun (WGS) entry which is preliminary data.</text>
</comment>
<feature type="coiled-coil region" evidence="1">
    <location>
        <begin position="1888"/>
        <end position="1922"/>
    </location>
</feature>
<protein>
    <submittedName>
        <fullName evidence="3">Uncharacterized protein</fullName>
    </submittedName>
</protein>
<keyword evidence="1" id="KW-0175">Coiled coil</keyword>
<feature type="coiled-coil region" evidence="1">
    <location>
        <begin position="117"/>
        <end position="347"/>
    </location>
</feature>
<feature type="coiled-coil region" evidence="1">
    <location>
        <begin position="2356"/>
        <end position="2390"/>
    </location>
</feature>
<evidence type="ECO:0000313" key="4">
    <source>
        <dbReference type="Proteomes" id="UP000825935"/>
    </source>
</evidence>
<dbReference type="GO" id="GO:0005764">
    <property type="term" value="C:lysosome"/>
    <property type="evidence" value="ECO:0007669"/>
    <property type="project" value="TreeGrafter"/>
</dbReference>
<keyword evidence="4" id="KW-1185">Reference proteome</keyword>
<dbReference type="OMA" id="VINQAEN"/>
<dbReference type="GO" id="GO:0005770">
    <property type="term" value="C:late endosome"/>
    <property type="evidence" value="ECO:0007669"/>
    <property type="project" value="TreeGrafter"/>
</dbReference>
<feature type="coiled-coil region" evidence="1">
    <location>
        <begin position="2042"/>
        <end position="2069"/>
    </location>
</feature>
<feature type="coiled-coil region" evidence="1">
    <location>
        <begin position="2137"/>
        <end position="2227"/>
    </location>
</feature>
<feature type="coiled-coil region" evidence="1">
    <location>
        <begin position="2607"/>
        <end position="2641"/>
    </location>
</feature>
<dbReference type="EMBL" id="CM035414">
    <property type="protein sequence ID" value="KAH7428960.1"/>
    <property type="molecule type" value="Genomic_DNA"/>
</dbReference>
<proteinExistence type="predicted"/>
<dbReference type="EMBL" id="CM035414">
    <property type="protein sequence ID" value="KAH7428961.1"/>
    <property type="molecule type" value="Genomic_DNA"/>
</dbReference>
<dbReference type="OrthoDB" id="10255522at2759"/>
<sequence>MVEDSETAHQKIKHLEDQNIDLKAELLDVQSKHSENCESLEKSESFLQELRCLIANLQEEKLKDSVLINVLQEENEEMLKKVVDFEKSSAETLEQVLAQQTEACILQAQLTDVLKVKQTLEQVLEAMTQNKVSAEKERSLALARVEDLQKEVEEIQKNRQQEAENISKLNELIVVLEKEGRRAQSEILESSKRVHELETIIQEGQISKETLLANCQQHEDNCKVLELKYAESSEKLFSTSQEVSRLDQQIQSLKDMITTLQAQQGELEQNNSSLLKENKSLVEELQIAVERSKSAEKEHVALQVVINNRDKEIEMFQQELSKLQDEVKKLEDELVCLSKEKAAVTEQESQTLLAYYKLENEHGNLKQKMESEGALIEGLKGELSCLNLEKSELLCRSEQTEQKLLELQKANTVLSSQCLENEKNLQAAEEATTRVQEELALSLMKVSSLQEGIHAKDELLREKVSGIEMLQAHLAQSKEESGSFRQQLDVSSEKVMLLETSNNDLLSKLSELESVHRALSEKVSEREEKLEHVIHELAASQKQLELQQAILLEGSLMKETLEDSIRRLQQEISELKEVNQSLRDGHQKLLDEILLLKTSNHDLEADLEAAEKESGMLKGKLISSHEDVVAKSNQCNELTLKVSNLEAELDTAQEGHETLKMQLARAEIELMDSARKCYDSERRVQDLELSLSDLLAEKTGLTEQFNEMTQSVHTLKSTVIDLEKGNSALNDEKDLLSQQVSAFRIQEASLLNEMQQHTNTIHDLRTQIEGLKQDVLNSQEAEKRISLEHRKGLDECQSLQWKLQDLREDLNTRQEEKTTYLRDIDVHIGRSNELCSEVRRLESDKDCLQLKLSDLLAERVSLTKQLKERIESVHALEVAVGNSKKEITALEEDKAHLEQQVSTYKLQEACFLDEMQKSSEVLRDLRSEMERVKQELLNAQQNETKLYLQQKKSNDECQSFQQTVKDLQRDLSCCLEEKDLLLKNIESHSAKCNELSSEIKRLEAETDSTKLRLSESLDEKASLMEQLREKTERAQMFEMALVNLKKENATLNEEMGLLQQRTSAFRTEMGLLQQQASVFKTQEASLLAELHESSGIIQDLRSEIEGLKQEQRKSLEQCQSFQQNIKVLQHDLNSCLDEKALLLKTIDNHLANCNELSSEVRRLEAETDRVKLRLSESLDERASLMEQLKEKTECAQMFEMTLLNLKKDNSSLNEKMGLLQQQASAFKTQEASLLTELHESSDIIQGLRSEIEGLQQELLNAQEKEKRISLEQRKSVEECQSLQQNMMDLQRDLSRCLDEKALFVKTIDSHLENCNVLSSEVRRLEAETDCIKLRLSESSDEKASLMEQLKKKTETVQELESALHNLQKENTKLNDEMGLLQQQASAFRIQEASFLAESCKSSDIIQDLRSEMDGLKQELLNARENEKRVLLEKRKCIVECQSFQQVIKDLQCDLNNYAEEKTQFLKSIDSHLARCNELSSEVRRLESETDCLKLRLSELLDEKTLSMEQLREKTETIQDFEIALFNLKKDNATLNEEKGFLQEQVSAFKTQETSLLTELHKSSDIIQDLRSEMEGLRQALLKAQENEKIIFLEQRKSLEECNSFQQTINCLQQDLSICLEEKTSALRDVASHLGRSSELDFEVRRLEADKGTLELKLSEILTEKTSLSEQLTMKVESVNSLETTISDLKKENAILNQELHMLQQKISAFRTQEVSFINEMQRSSGMIHDLKSVMEGLKQEILDAQESEKRVSLEHRKSLDECELLQQTIKDLQRDLDTYNEEKALLLNDVANHSKRSRELDSETRRLETEKSCLQEELFRAQNIEHELRDEVNRLQKEREQLSVACNSLKDVNVKQEKDLQGLHQVIMRSKEEYQFEIHKMSLISEEKTLLLQDLKESQKELNKARGDCFKLQTDLDQLQQAVMIIETDMKKSVDELAVMKEHILVLQHVNADLERELELSTRQAVQKELEGMMLGEILAAAQDENVILEKHLTDMQIRAVENDHKSDKHQKDIEALQEELASAHFSRRELGQRLAHVQIESASSCNKIEEMRKEISELQARNGKLDADLQSVIVEGHENMVKLLSLQEELVCAGRLKLELSAKLSELTDEWDVTERRLQEDILQLKRDVDFHSASASKQENELRLLLEQKEALEAEKASMGKEAFELKQQIAESKSHLAMKDDNLSAKENLLLELQKQVQVYNEKNKDLVESLQELDTELAQSKNLDNMISENLENKCLSYDTTNNQGVSFMSLEASKHDEVSRFGDDHLKIINNVKEKLLILLKENHNAKAVSLTKQQEQISDLQEEILHLNSELKLYKQGVFLLKKIINGEDFQEKAEDKIAHEDAKALQVMLDSLRNTFVTLKLKVNELKEEAERELIQKRQLQAILIHCQTKGVALTSVLKNNFLLFCKGLKTMMSEFNRVACSNDSTFVVIDSLEILSRLEVLCSISDIQDQHNVSEANGTCLESDSQLPNSSSFLLGQLQKRVEESKLFVEAIKVMLPSKDECKDMTTSPINISNQITDSSSVEEMKNSLQHDQHLMLPAEHKESDILSSAEMADYIIKEISEEVRNEERDSIEGASLDQEQERDLIGGLAQLHINLGMRLQQALLDEKLESELQELKEERKKLKDGLDARVQQVQNMEMELEKLHIILKGGKEGIVDPRQQQLHIRHKKKAEKRARRLSSELVIQRQHVGRLQDAVATWTAQQELATEMLEEQVTTLVSNECTPNMDGWDASQVTQLLQEMQSHRALTKRHSMDLESVGHDLERVGSSIESTQRLLMEKVEGRENEDDDEIDRKTFPAKIASGTKSQGKLSRFGLTWLLLFFSTQRALFRRSASSTASVAPPRTAQRNSEVAGNALTSLVPQTRRMSCCACIMSSGRPHHLMALNEK</sequence>
<feature type="coiled-coil region" evidence="1">
    <location>
        <begin position="2296"/>
        <end position="2323"/>
    </location>
</feature>
<feature type="coiled-coil region" evidence="1">
    <location>
        <begin position="1643"/>
        <end position="1852"/>
    </location>
</feature>
<feature type="coiled-coil region" evidence="1">
    <location>
        <begin position="1951"/>
        <end position="1999"/>
    </location>
</feature>
<gene>
    <name evidence="3" type="ORF">KP509_09G024700</name>
</gene>
<dbReference type="GO" id="GO:0005776">
    <property type="term" value="C:autophagosome"/>
    <property type="evidence" value="ECO:0007669"/>
    <property type="project" value="TreeGrafter"/>
</dbReference>
<feature type="coiled-coil region" evidence="1">
    <location>
        <begin position="747"/>
        <end position="1061"/>
    </location>
</feature>
<name>A0A8T2U353_CERRI</name>
<evidence type="ECO:0000313" key="3">
    <source>
        <dbReference type="EMBL" id="KAH7428960.1"/>
    </source>
</evidence>
<feature type="region of interest" description="Disordered" evidence="2">
    <location>
        <begin position="2840"/>
        <end position="2859"/>
    </location>
</feature>
<dbReference type="GO" id="GO:0072383">
    <property type="term" value="P:plus-end-directed vesicle transport along microtubule"/>
    <property type="evidence" value="ECO:0007669"/>
    <property type="project" value="TreeGrafter"/>
</dbReference>
<feature type="coiled-coil region" evidence="1">
    <location>
        <begin position="558"/>
        <end position="704"/>
    </location>
</feature>
<evidence type="ECO:0000256" key="2">
    <source>
        <dbReference type="SAM" id="MobiDB-lite"/>
    </source>
</evidence>
<dbReference type="PANTHER" id="PTHR46753">
    <property type="entry name" value="FYVE AND COILED-COIL DOMAIN-CONTAINING PROTEIN 1"/>
    <property type="match status" value="1"/>
</dbReference>
<feature type="coiled-coil region" evidence="1">
    <location>
        <begin position="1090"/>
        <end position="1586"/>
    </location>
</feature>
<accession>A0A8T2U353</accession>
<dbReference type="PANTHER" id="PTHR46753:SF2">
    <property type="entry name" value="FYVE AND COILED-COIL DOMAIN-CONTAINING PROTEIN 1"/>
    <property type="match status" value="1"/>
</dbReference>
<feature type="coiled-coil region" evidence="1">
    <location>
        <begin position="5"/>
        <end position="88"/>
    </location>
</feature>
<dbReference type="Proteomes" id="UP000825935">
    <property type="component" value="Chromosome 9"/>
</dbReference>
<organism evidence="3 4">
    <name type="scientific">Ceratopteris richardii</name>
    <name type="common">Triangle waterfern</name>
    <dbReference type="NCBI Taxonomy" id="49495"/>
    <lineage>
        <taxon>Eukaryota</taxon>
        <taxon>Viridiplantae</taxon>
        <taxon>Streptophyta</taxon>
        <taxon>Embryophyta</taxon>
        <taxon>Tracheophyta</taxon>
        <taxon>Polypodiopsida</taxon>
        <taxon>Polypodiidae</taxon>
        <taxon>Polypodiales</taxon>
        <taxon>Pteridineae</taxon>
        <taxon>Pteridaceae</taxon>
        <taxon>Parkerioideae</taxon>
        <taxon>Ceratopteris</taxon>
    </lineage>
</organism>